<evidence type="ECO:0000313" key="2">
    <source>
        <dbReference type="EMBL" id="MBW75586.1"/>
    </source>
</evidence>
<dbReference type="AlphaFoldDB" id="A0A2M4DDG8"/>
<organism evidence="2">
    <name type="scientific">Anopheles darlingi</name>
    <name type="common">Mosquito</name>
    <dbReference type="NCBI Taxonomy" id="43151"/>
    <lineage>
        <taxon>Eukaryota</taxon>
        <taxon>Metazoa</taxon>
        <taxon>Ecdysozoa</taxon>
        <taxon>Arthropoda</taxon>
        <taxon>Hexapoda</taxon>
        <taxon>Insecta</taxon>
        <taxon>Pterygota</taxon>
        <taxon>Neoptera</taxon>
        <taxon>Endopterygota</taxon>
        <taxon>Diptera</taxon>
        <taxon>Nematocera</taxon>
        <taxon>Culicoidea</taxon>
        <taxon>Culicidae</taxon>
        <taxon>Anophelinae</taxon>
        <taxon>Anopheles</taxon>
    </lineage>
</organism>
<dbReference type="EMBL" id="GGFL01011408">
    <property type="protein sequence ID" value="MBW75586.1"/>
    <property type="molecule type" value="Transcribed_RNA"/>
</dbReference>
<feature type="chain" id="PRO_5014656471" evidence="1">
    <location>
        <begin position="24"/>
        <end position="77"/>
    </location>
</feature>
<dbReference type="PROSITE" id="PS51257">
    <property type="entry name" value="PROKAR_LIPOPROTEIN"/>
    <property type="match status" value="1"/>
</dbReference>
<reference evidence="2" key="1">
    <citation type="submission" date="2018-01" db="EMBL/GenBank/DDBJ databases">
        <title>An insight into the sialome of Amazonian anophelines.</title>
        <authorList>
            <person name="Ribeiro J.M."/>
            <person name="Scarpassa V."/>
            <person name="Calvo E."/>
        </authorList>
    </citation>
    <scope>NUCLEOTIDE SEQUENCE</scope>
</reference>
<feature type="signal peptide" evidence="1">
    <location>
        <begin position="1"/>
        <end position="23"/>
    </location>
</feature>
<sequence>MKLFSKLPTMMMMMLSCTALISARDHNRPGEVRNPERKSCLMPIIDCDRTGQRRGNSASLFWRSEVVSASQKSLESG</sequence>
<proteinExistence type="predicted"/>
<protein>
    <submittedName>
        <fullName evidence="2">Putative secreted protein</fullName>
    </submittedName>
</protein>
<evidence type="ECO:0000256" key="1">
    <source>
        <dbReference type="SAM" id="SignalP"/>
    </source>
</evidence>
<keyword evidence="1" id="KW-0732">Signal</keyword>
<accession>A0A2M4DDG8</accession>
<name>A0A2M4DDG8_ANODA</name>